<dbReference type="Pfam" id="PF00583">
    <property type="entry name" value="Acetyltransf_1"/>
    <property type="match status" value="1"/>
</dbReference>
<dbReference type="InterPro" id="IPR050276">
    <property type="entry name" value="MshD_Acetyltransferase"/>
</dbReference>
<dbReference type="AlphaFoldDB" id="A0A1V4SIK1"/>
<protein>
    <submittedName>
        <fullName evidence="2">Mycothiol acetyltransferase</fullName>
        <ecNumber evidence="2">2.3.1.189</ecNumber>
    </submittedName>
</protein>
<dbReference type="Proteomes" id="UP000191554">
    <property type="component" value="Unassembled WGS sequence"/>
</dbReference>
<proteinExistence type="predicted"/>
<dbReference type="CDD" id="cd04301">
    <property type="entry name" value="NAT_SF"/>
    <property type="match status" value="1"/>
</dbReference>
<dbReference type="EC" id="2.3.1.189" evidence="2"/>
<gene>
    <name evidence="2" type="primary">mshD</name>
    <name evidence="2" type="ORF">CLHUN_24280</name>
</gene>
<dbReference type="InterPro" id="IPR000182">
    <property type="entry name" value="GNAT_dom"/>
</dbReference>
<evidence type="ECO:0000259" key="1">
    <source>
        <dbReference type="PROSITE" id="PS51186"/>
    </source>
</evidence>
<dbReference type="GO" id="GO:0035447">
    <property type="term" value="F:mycothiol synthase activity"/>
    <property type="evidence" value="ECO:0007669"/>
    <property type="project" value="UniProtKB-EC"/>
</dbReference>
<name>A0A1V4SIK1_RUMHU</name>
<dbReference type="PROSITE" id="PS51186">
    <property type="entry name" value="GNAT"/>
    <property type="match status" value="1"/>
</dbReference>
<dbReference type="PANTHER" id="PTHR43617:SF38">
    <property type="entry name" value="N-ACETYLTRANSFERASE DOMAIN-CONTAINING PROTEIN"/>
    <property type="match status" value="1"/>
</dbReference>
<organism evidence="2 3">
    <name type="scientific">Ruminiclostridium hungatei</name>
    <name type="common">Clostridium hungatei</name>
    <dbReference type="NCBI Taxonomy" id="48256"/>
    <lineage>
        <taxon>Bacteria</taxon>
        <taxon>Bacillati</taxon>
        <taxon>Bacillota</taxon>
        <taxon>Clostridia</taxon>
        <taxon>Eubacteriales</taxon>
        <taxon>Oscillospiraceae</taxon>
        <taxon>Ruminiclostridium</taxon>
    </lineage>
</organism>
<dbReference type="InterPro" id="IPR016181">
    <property type="entry name" value="Acyl_CoA_acyltransferase"/>
</dbReference>
<evidence type="ECO:0000313" key="2">
    <source>
        <dbReference type="EMBL" id="OPX43708.1"/>
    </source>
</evidence>
<dbReference type="EMBL" id="MZGX01000015">
    <property type="protein sequence ID" value="OPX43708.1"/>
    <property type="molecule type" value="Genomic_DNA"/>
</dbReference>
<dbReference type="PANTHER" id="PTHR43617">
    <property type="entry name" value="L-AMINO ACID N-ACETYLTRANSFERASE"/>
    <property type="match status" value="1"/>
</dbReference>
<sequence length="177" mass="19998">MGVRTANIEDVGAMSRVHSRAWKKAYTDFISAEYLENMSEDGWIPLFARALKENIHEAAVFELEGRITGTITFGQTAAINSVTAETAPGTTANAGEIISLYVLPEYWSGKQGYELMKFAVERLKQQGYTSCFLWVIQKNERAVRFYRRFGFKSTGELITVRFAGRPVIEEKYVLTFG</sequence>
<keyword evidence="2" id="KW-0808">Transferase</keyword>
<evidence type="ECO:0000313" key="3">
    <source>
        <dbReference type="Proteomes" id="UP000191554"/>
    </source>
</evidence>
<dbReference type="Gene3D" id="3.40.630.30">
    <property type="match status" value="1"/>
</dbReference>
<dbReference type="STRING" id="48256.CLHUN_24280"/>
<dbReference type="SUPFAM" id="SSF55729">
    <property type="entry name" value="Acyl-CoA N-acyltransferases (Nat)"/>
    <property type="match status" value="1"/>
</dbReference>
<dbReference type="RefSeq" id="WP_080064855.1">
    <property type="nucleotide sequence ID" value="NZ_MZGX01000015.1"/>
</dbReference>
<comment type="caution">
    <text evidence="2">The sequence shown here is derived from an EMBL/GenBank/DDBJ whole genome shotgun (WGS) entry which is preliminary data.</text>
</comment>
<dbReference type="OrthoDB" id="5292888at2"/>
<keyword evidence="2" id="KW-0012">Acyltransferase</keyword>
<accession>A0A1V4SIK1</accession>
<reference evidence="2 3" key="1">
    <citation type="submission" date="2017-03" db="EMBL/GenBank/DDBJ databases">
        <title>Genome sequence of Clostridium hungatei DSM 14427.</title>
        <authorList>
            <person name="Poehlein A."/>
            <person name="Daniel R."/>
        </authorList>
    </citation>
    <scope>NUCLEOTIDE SEQUENCE [LARGE SCALE GENOMIC DNA]</scope>
    <source>
        <strain evidence="2 3">DSM 14427</strain>
    </source>
</reference>
<feature type="domain" description="N-acetyltransferase" evidence="1">
    <location>
        <begin position="1"/>
        <end position="174"/>
    </location>
</feature>
<keyword evidence="3" id="KW-1185">Reference proteome</keyword>